<name>A0A1Y2C5N7_9FUNG</name>
<dbReference type="PANTHER" id="PTHR23402:SF1">
    <property type="entry name" value="PYROGLUTAMYL-PEPTIDASE I"/>
    <property type="match status" value="1"/>
</dbReference>
<dbReference type="InterPro" id="IPR036440">
    <property type="entry name" value="Peptidase_C15-like_sf"/>
</dbReference>
<dbReference type="SUPFAM" id="SSF53182">
    <property type="entry name" value="Pyrrolidone carboxyl peptidase (pyroglutamate aminopeptidase)"/>
    <property type="match status" value="1"/>
</dbReference>
<dbReference type="AlphaFoldDB" id="A0A1Y2C5N7"/>
<keyword evidence="3" id="KW-0378">Hydrolase</keyword>
<dbReference type="InterPro" id="IPR016125">
    <property type="entry name" value="Peptidase_C15-like"/>
</dbReference>
<reference evidence="5 6" key="1">
    <citation type="submission" date="2016-07" db="EMBL/GenBank/DDBJ databases">
        <title>Pervasive Adenine N6-methylation of Active Genes in Fungi.</title>
        <authorList>
            <consortium name="DOE Joint Genome Institute"/>
            <person name="Mondo S.J."/>
            <person name="Dannebaum R.O."/>
            <person name="Kuo R.C."/>
            <person name="Labutti K."/>
            <person name="Haridas S."/>
            <person name="Kuo A."/>
            <person name="Salamov A."/>
            <person name="Ahrendt S.R."/>
            <person name="Lipzen A."/>
            <person name="Sullivan W."/>
            <person name="Andreopoulos W.B."/>
            <person name="Clum A."/>
            <person name="Lindquist E."/>
            <person name="Daum C."/>
            <person name="Ramamoorthy G.K."/>
            <person name="Gryganskyi A."/>
            <person name="Culley D."/>
            <person name="Magnuson J.K."/>
            <person name="James T.Y."/>
            <person name="O'Malley M.A."/>
            <person name="Stajich J.E."/>
            <person name="Spatafora J.W."/>
            <person name="Visel A."/>
            <person name="Grigoriev I.V."/>
        </authorList>
    </citation>
    <scope>NUCLEOTIDE SEQUENCE [LARGE SCALE GENOMIC DNA]</scope>
    <source>
        <strain evidence="5 6">JEL800</strain>
    </source>
</reference>
<dbReference type="OrthoDB" id="407146at2759"/>
<proteinExistence type="inferred from homology"/>
<keyword evidence="2" id="KW-0645">Protease</keyword>
<evidence type="ECO:0000256" key="3">
    <source>
        <dbReference type="ARBA" id="ARBA00022801"/>
    </source>
</evidence>
<comment type="caution">
    <text evidence="5">The sequence shown here is derived from an EMBL/GenBank/DDBJ whole genome shotgun (WGS) entry which is preliminary data.</text>
</comment>
<dbReference type="GO" id="GO:0008234">
    <property type="term" value="F:cysteine-type peptidase activity"/>
    <property type="evidence" value="ECO:0007669"/>
    <property type="project" value="UniProtKB-KW"/>
</dbReference>
<evidence type="ECO:0000256" key="2">
    <source>
        <dbReference type="ARBA" id="ARBA00022670"/>
    </source>
</evidence>
<gene>
    <name evidence="5" type="ORF">BCR33DRAFT_718489</name>
</gene>
<dbReference type="GO" id="GO:0006508">
    <property type="term" value="P:proteolysis"/>
    <property type="evidence" value="ECO:0007669"/>
    <property type="project" value="UniProtKB-KW"/>
</dbReference>
<evidence type="ECO:0000313" key="6">
    <source>
        <dbReference type="Proteomes" id="UP000193642"/>
    </source>
</evidence>
<protein>
    <submittedName>
        <fullName evidence="5">Peptidase C15, pyroglutamyl peptidase I-like protein</fullName>
    </submittedName>
</protein>
<organism evidence="5 6">
    <name type="scientific">Rhizoclosmatium globosum</name>
    <dbReference type="NCBI Taxonomy" id="329046"/>
    <lineage>
        <taxon>Eukaryota</taxon>
        <taxon>Fungi</taxon>
        <taxon>Fungi incertae sedis</taxon>
        <taxon>Chytridiomycota</taxon>
        <taxon>Chytridiomycota incertae sedis</taxon>
        <taxon>Chytridiomycetes</taxon>
        <taxon>Chytridiales</taxon>
        <taxon>Chytriomycetaceae</taxon>
        <taxon>Rhizoclosmatium</taxon>
    </lineage>
</organism>
<comment type="similarity">
    <text evidence="1">Belongs to the peptidase C15 family.</text>
</comment>
<evidence type="ECO:0000256" key="4">
    <source>
        <dbReference type="ARBA" id="ARBA00022807"/>
    </source>
</evidence>
<dbReference type="Gene3D" id="3.40.630.20">
    <property type="entry name" value="Peptidase C15, pyroglutamyl peptidase I-like"/>
    <property type="match status" value="1"/>
</dbReference>
<evidence type="ECO:0000256" key="1">
    <source>
        <dbReference type="ARBA" id="ARBA00006641"/>
    </source>
</evidence>
<dbReference type="EMBL" id="MCGO01000029">
    <property type="protein sequence ID" value="ORY42349.1"/>
    <property type="molecule type" value="Genomic_DNA"/>
</dbReference>
<keyword evidence="6" id="KW-1185">Reference proteome</keyword>
<dbReference type="Proteomes" id="UP000193642">
    <property type="component" value="Unassembled WGS sequence"/>
</dbReference>
<evidence type="ECO:0000313" key="5">
    <source>
        <dbReference type="EMBL" id="ORY42349.1"/>
    </source>
</evidence>
<sequence length="273" mass="30188">MAPRIIVTGYGPFRDITDNPSDLIAQQVAARLRNTNLFSTDADAVSNFTVSVSHEGLAEFYAAADDTLDSPTLSHIVHIGVHAASTKVNFELVGYNVTSESGLAQAMAKKRAAAAAATNEAVNDDKEAEDLSSGKIDQSPLAQDLLPSTFPVHLDEFDDWMSTQSKAAWSRDAGWYYCNEIYYSTLLRVRKLRKANKERPLVKVIFVHVPLPEAVDIDTCAQLVVQFLEVDRKASEKEIGWVKTTTNTTVAHVEVNGEKKVVREEKKTVYEKQ</sequence>
<keyword evidence="4" id="KW-0788">Thiol protease</keyword>
<dbReference type="PANTHER" id="PTHR23402">
    <property type="entry name" value="PROTEASE FAMILY C15 PYROGLUTAMYL-PEPTIDASE I-RELATED"/>
    <property type="match status" value="1"/>
</dbReference>
<accession>A0A1Y2C5N7</accession>